<dbReference type="PANTHER" id="PTHR11261">
    <property type="entry name" value="INTERPHOTORECEPTOR RETINOID-BINDING PROTEIN"/>
    <property type="match status" value="1"/>
</dbReference>
<dbReference type="SMART" id="SM00245">
    <property type="entry name" value="TSPc"/>
    <property type="match status" value="1"/>
</dbReference>
<dbReference type="InterPro" id="IPR005151">
    <property type="entry name" value="Tail-specific_protease"/>
</dbReference>
<feature type="domain" description="Tail specific protease" evidence="1">
    <location>
        <begin position="84"/>
        <end position="281"/>
    </location>
</feature>
<reference evidence="2 3" key="1">
    <citation type="submission" date="2014-04" db="EMBL/GenBank/DDBJ databases">
        <title>Genome assembly of Hyalangium minutum DSM 14724.</title>
        <authorList>
            <person name="Sharma G."/>
            <person name="Subramanian S."/>
        </authorList>
    </citation>
    <scope>NUCLEOTIDE SEQUENCE [LARGE SCALE GENOMIC DNA]</scope>
    <source>
        <strain evidence="2 3">DSM 14724</strain>
    </source>
</reference>
<dbReference type="PATRIC" id="fig|394096.3.peg.7835"/>
<dbReference type="GO" id="GO:0006508">
    <property type="term" value="P:proteolysis"/>
    <property type="evidence" value="ECO:0007669"/>
    <property type="project" value="InterPro"/>
</dbReference>
<dbReference type="InterPro" id="IPR029045">
    <property type="entry name" value="ClpP/crotonase-like_dom_sf"/>
</dbReference>
<dbReference type="AlphaFoldDB" id="A0A085W3X7"/>
<dbReference type="Pfam" id="PF03572">
    <property type="entry name" value="Peptidase_S41"/>
    <property type="match status" value="1"/>
</dbReference>
<evidence type="ECO:0000259" key="1">
    <source>
        <dbReference type="SMART" id="SM00245"/>
    </source>
</evidence>
<dbReference type="SUPFAM" id="SSF52096">
    <property type="entry name" value="ClpP/crotonase"/>
    <property type="match status" value="1"/>
</dbReference>
<organism evidence="2 3">
    <name type="scientific">Hyalangium minutum</name>
    <dbReference type="NCBI Taxonomy" id="394096"/>
    <lineage>
        <taxon>Bacteria</taxon>
        <taxon>Pseudomonadati</taxon>
        <taxon>Myxococcota</taxon>
        <taxon>Myxococcia</taxon>
        <taxon>Myxococcales</taxon>
        <taxon>Cystobacterineae</taxon>
        <taxon>Archangiaceae</taxon>
        <taxon>Hyalangium</taxon>
    </lineage>
</organism>
<dbReference type="EMBL" id="JMCB01000022">
    <property type="protein sequence ID" value="KFE62390.1"/>
    <property type="molecule type" value="Genomic_DNA"/>
</dbReference>
<proteinExistence type="predicted"/>
<dbReference type="GO" id="GO:0008236">
    <property type="term" value="F:serine-type peptidase activity"/>
    <property type="evidence" value="ECO:0007669"/>
    <property type="project" value="InterPro"/>
</dbReference>
<dbReference type="Gene3D" id="3.90.226.10">
    <property type="entry name" value="2-enoyl-CoA Hydratase, Chain A, domain 1"/>
    <property type="match status" value="1"/>
</dbReference>
<sequence length="412" mass="45117">MRAKIVDRVSAALNENYVFPDVAKKMEAGLRQKLKAGAYDKIANSAELAEVLTRDLREVSKDKHLSVRYAPSKPPDLDEDAAKDPAVREKIRNELASVNFGFEKVERLAGNVGYLDLRGFIGAEFGGETAVATMNFLGNSDAVIIDLRKNGGGDPSMVQFITSYFFEESTHLNSFYIRKGNTTKQFWTSAHVAGKRMANVPVYVLTSSRTFSAAEEFTYNLKNLKRATIVGETTGGGAHPVNAHFLADVHLLAFIPFGRAVNPITGTNWEGTGIAPDIQVPADKALVTAHQDALKKLQNQAKDEARKQQLSWSLQKVEAQANPVTLTAEVLKSFAGSYGSRTLKYENGSLWYERQQTGLKVRAVPMTADTLMLDDGMDILRLRIEKDASGKVTGLTALYDDGHADKSPRTGG</sequence>
<evidence type="ECO:0000313" key="2">
    <source>
        <dbReference type="EMBL" id="KFE62390.1"/>
    </source>
</evidence>
<dbReference type="Gene3D" id="3.30.750.44">
    <property type="match status" value="1"/>
</dbReference>
<dbReference type="CDD" id="cd07563">
    <property type="entry name" value="Peptidase_S41_IRBP"/>
    <property type="match status" value="1"/>
</dbReference>
<protein>
    <submittedName>
        <fullName evidence="2">Interphotoreceptor retinoid-binding protein</fullName>
    </submittedName>
</protein>
<dbReference type="RefSeq" id="WP_052420580.1">
    <property type="nucleotide sequence ID" value="NZ_JMCB01000022.1"/>
</dbReference>
<gene>
    <name evidence="2" type="ORF">DB31_4100</name>
</gene>
<accession>A0A085W3X7</accession>
<keyword evidence="3" id="KW-1185">Reference proteome</keyword>
<dbReference type="STRING" id="394096.DB31_4100"/>
<dbReference type="Proteomes" id="UP000028725">
    <property type="component" value="Unassembled WGS sequence"/>
</dbReference>
<keyword evidence="2" id="KW-0675">Receptor</keyword>
<name>A0A085W3X7_9BACT</name>
<comment type="caution">
    <text evidence="2">The sequence shown here is derived from an EMBL/GenBank/DDBJ whole genome shotgun (WGS) entry which is preliminary data.</text>
</comment>
<dbReference type="Pfam" id="PF11918">
    <property type="entry name" value="Peptidase_S41_N"/>
    <property type="match status" value="1"/>
</dbReference>
<dbReference type="PANTHER" id="PTHR11261:SF3">
    <property type="entry name" value="RETINOL-BINDING PROTEIN 3"/>
    <property type="match status" value="1"/>
</dbReference>
<evidence type="ECO:0000313" key="3">
    <source>
        <dbReference type="Proteomes" id="UP000028725"/>
    </source>
</evidence>